<evidence type="ECO:0000256" key="1">
    <source>
        <dbReference type="SAM" id="Phobius"/>
    </source>
</evidence>
<reference evidence="2" key="1">
    <citation type="submission" date="2022-11" db="EMBL/GenBank/DDBJ databases">
        <title>Genome Resource of Sclerotinia nivalis Strain SnTB1, a Plant Pathogen Isolated from American Ginseng.</title>
        <authorList>
            <person name="Fan S."/>
        </authorList>
    </citation>
    <scope>NUCLEOTIDE SEQUENCE</scope>
    <source>
        <strain evidence="2">SnTB1</strain>
    </source>
</reference>
<sequence length="133" mass="15036">MSPLKPNLNPLRNVKNVDIEPSFHFLEGFFFSFQLPCPSASARTFDTFWKCQSVLINVIDVLRNQNTQTIMMPKGDDLSKIKTANHVMLLPLFASSPILMISCLSIIFIVIIMLSIIPTIVLKDLCRINRGKV</sequence>
<keyword evidence="3" id="KW-1185">Reference proteome</keyword>
<name>A0A9X0AQ83_9HELO</name>
<keyword evidence="1" id="KW-1133">Transmembrane helix</keyword>
<keyword evidence="1" id="KW-0472">Membrane</keyword>
<keyword evidence="1" id="KW-0812">Transmembrane</keyword>
<dbReference type="AlphaFoldDB" id="A0A9X0AQ83"/>
<evidence type="ECO:0000313" key="2">
    <source>
        <dbReference type="EMBL" id="KAJ8066950.1"/>
    </source>
</evidence>
<gene>
    <name evidence="2" type="ORF">OCU04_004332</name>
</gene>
<dbReference type="Proteomes" id="UP001152300">
    <property type="component" value="Unassembled WGS sequence"/>
</dbReference>
<feature type="transmembrane region" description="Helical" evidence="1">
    <location>
        <begin position="98"/>
        <end position="122"/>
    </location>
</feature>
<accession>A0A9X0AQ83</accession>
<comment type="caution">
    <text evidence="2">The sequence shown here is derived from an EMBL/GenBank/DDBJ whole genome shotgun (WGS) entry which is preliminary data.</text>
</comment>
<proteinExistence type="predicted"/>
<organism evidence="2 3">
    <name type="scientific">Sclerotinia nivalis</name>
    <dbReference type="NCBI Taxonomy" id="352851"/>
    <lineage>
        <taxon>Eukaryota</taxon>
        <taxon>Fungi</taxon>
        <taxon>Dikarya</taxon>
        <taxon>Ascomycota</taxon>
        <taxon>Pezizomycotina</taxon>
        <taxon>Leotiomycetes</taxon>
        <taxon>Helotiales</taxon>
        <taxon>Sclerotiniaceae</taxon>
        <taxon>Sclerotinia</taxon>
    </lineage>
</organism>
<evidence type="ECO:0000313" key="3">
    <source>
        <dbReference type="Proteomes" id="UP001152300"/>
    </source>
</evidence>
<protein>
    <submittedName>
        <fullName evidence="2">Uncharacterized protein</fullName>
    </submittedName>
</protein>
<dbReference type="EMBL" id="JAPEIS010000004">
    <property type="protein sequence ID" value="KAJ8066950.1"/>
    <property type="molecule type" value="Genomic_DNA"/>
</dbReference>